<dbReference type="InterPro" id="IPR042099">
    <property type="entry name" value="ANL_N_sf"/>
</dbReference>
<dbReference type="SUPFAM" id="SSF56801">
    <property type="entry name" value="Acetyl-CoA synthetase-like"/>
    <property type="match status" value="1"/>
</dbReference>
<dbReference type="Gene3D" id="3.30.300.30">
    <property type="match status" value="1"/>
</dbReference>
<dbReference type="GO" id="GO:0006631">
    <property type="term" value="P:fatty acid metabolic process"/>
    <property type="evidence" value="ECO:0007669"/>
    <property type="project" value="TreeGrafter"/>
</dbReference>
<dbReference type="InterPro" id="IPR000873">
    <property type="entry name" value="AMP-dep_synth/lig_dom"/>
</dbReference>
<evidence type="ECO:0000313" key="6">
    <source>
        <dbReference type="EMBL" id="CAA9279886.1"/>
    </source>
</evidence>
<dbReference type="InterPro" id="IPR025110">
    <property type="entry name" value="AMP-bd_C"/>
</dbReference>
<sequence>MRTNAVFGDPSARLSVSARMRLAADRRLGVGNFLDRTLSVAPAPDRPYLWAQDPADPGRSQPLSLLRLREIRDGYASWYHAAGVRAGDPVGVYCAEGIPSFLHFLGLNALGAVPTLVNGRMDPVIAARYLDRVGVRGIVTTPERRRALTAAGPAPGFLAEDADLPTTRSAGDRLPVVYPYPHADRDPVMLCHTSGTTGLPKATMFGHRQFFLGKRHRLWRFPAGPGDRMLSALPHSHSAGISYLMTATLRGLPTWVMSDLSGPAVVAAMGAVRPTVVVAFPQTYAELAHLDLDRRATADVHTWINTGDSAHEAHIRALVRHGHRPDRRGSRPGSRFIDGLGSSEMGMALFTRVSEPETSEYGRCVGRPIGIVRRAVVLDEDNRELGPGTPGRLGVRTPTVTPGYWNDTALTQRSMFSGYWLTGDVVRRDEAGRFFHLDRVPDVIHTLDGPVYSLPMEEAVLAGCPEVADCAVVAVPDGPVSVPYATVVLRPGVTPPVDPTSAVNAALSARGLARVAGARVATGPDDFPTGPTGKVLKRNLREHLAGLLGGPAADGSRPSAVRTGGPAADRTSRAPIRAGDQTEGTP</sequence>
<organism evidence="6">
    <name type="scientific">uncultured Mycobacteriales bacterium</name>
    <dbReference type="NCBI Taxonomy" id="581187"/>
    <lineage>
        <taxon>Bacteria</taxon>
        <taxon>Bacillati</taxon>
        <taxon>Actinomycetota</taxon>
        <taxon>Actinomycetes</taxon>
        <taxon>Mycobacteriales</taxon>
        <taxon>environmental samples</taxon>
    </lineage>
</organism>
<dbReference type="AlphaFoldDB" id="A0A6J4JHA3"/>
<evidence type="ECO:0000259" key="4">
    <source>
        <dbReference type="Pfam" id="PF00501"/>
    </source>
</evidence>
<dbReference type="InterPro" id="IPR020845">
    <property type="entry name" value="AMP-binding_CS"/>
</dbReference>
<reference evidence="6" key="1">
    <citation type="submission" date="2020-02" db="EMBL/GenBank/DDBJ databases">
        <authorList>
            <person name="Meier V. D."/>
        </authorList>
    </citation>
    <scope>NUCLEOTIDE SEQUENCE</scope>
    <source>
        <strain evidence="6">AVDCRST_MAG41</strain>
    </source>
</reference>
<dbReference type="InterPro" id="IPR045851">
    <property type="entry name" value="AMP-bd_C_sf"/>
</dbReference>
<evidence type="ECO:0000259" key="5">
    <source>
        <dbReference type="Pfam" id="PF13193"/>
    </source>
</evidence>
<accession>A0A6J4JHA3</accession>
<evidence type="ECO:0000256" key="3">
    <source>
        <dbReference type="SAM" id="MobiDB-lite"/>
    </source>
</evidence>
<feature type="region of interest" description="Disordered" evidence="3">
    <location>
        <begin position="547"/>
        <end position="586"/>
    </location>
</feature>
<dbReference type="PANTHER" id="PTHR43201:SF5">
    <property type="entry name" value="MEDIUM-CHAIN ACYL-COA LIGASE ACSF2, MITOCHONDRIAL"/>
    <property type="match status" value="1"/>
</dbReference>
<dbReference type="Pfam" id="PF13193">
    <property type="entry name" value="AMP-binding_C"/>
    <property type="match status" value="1"/>
</dbReference>
<keyword evidence="2 6" id="KW-0436">Ligase</keyword>
<dbReference type="Pfam" id="PF00501">
    <property type="entry name" value="AMP-binding"/>
    <property type="match status" value="1"/>
</dbReference>
<dbReference type="EMBL" id="CADCTP010000316">
    <property type="protein sequence ID" value="CAA9279886.1"/>
    <property type="molecule type" value="Genomic_DNA"/>
</dbReference>
<dbReference type="PROSITE" id="PS00455">
    <property type="entry name" value="AMP_BINDING"/>
    <property type="match status" value="1"/>
</dbReference>
<proteinExistence type="inferred from homology"/>
<gene>
    <name evidence="6" type="ORF">AVDCRST_MAG41-3524</name>
</gene>
<dbReference type="CDD" id="cd04433">
    <property type="entry name" value="AFD_class_I"/>
    <property type="match status" value="1"/>
</dbReference>
<evidence type="ECO:0000256" key="2">
    <source>
        <dbReference type="ARBA" id="ARBA00022598"/>
    </source>
</evidence>
<name>A0A6J4JHA3_9ACTN</name>
<evidence type="ECO:0000256" key="1">
    <source>
        <dbReference type="ARBA" id="ARBA00006432"/>
    </source>
</evidence>
<dbReference type="PANTHER" id="PTHR43201">
    <property type="entry name" value="ACYL-COA SYNTHETASE"/>
    <property type="match status" value="1"/>
</dbReference>
<comment type="similarity">
    <text evidence="1">Belongs to the ATP-dependent AMP-binding enzyme family.</text>
</comment>
<dbReference type="Gene3D" id="3.40.50.12780">
    <property type="entry name" value="N-terminal domain of ligase-like"/>
    <property type="match status" value="1"/>
</dbReference>
<feature type="domain" description="AMP-binding enzyme C-terminal" evidence="5">
    <location>
        <begin position="458"/>
        <end position="499"/>
    </location>
</feature>
<protein>
    <submittedName>
        <fullName evidence="6">CoA ligase</fullName>
    </submittedName>
</protein>
<dbReference type="GO" id="GO:0031956">
    <property type="term" value="F:medium-chain fatty acid-CoA ligase activity"/>
    <property type="evidence" value="ECO:0007669"/>
    <property type="project" value="TreeGrafter"/>
</dbReference>
<feature type="domain" description="AMP-dependent synthetase/ligase" evidence="4">
    <location>
        <begin position="51"/>
        <end position="405"/>
    </location>
</feature>